<dbReference type="AlphaFoldDB" id="A0A7Y9LF73"/>
<accession>A0A7Y9LF73</accession>
<organism evidence="1 2">
    <name type="scientific">Microlunatus parietis</name>
    <dbReference type="NCBI Taxonomy" id="682979"/>
    <lineage>
        <taxon>Bacteria</taxon>
        <taxon>Bacillati</taxon>
        <taxon>Actinomycetota</taxon>
        <taxon>Actinomycetes</taxon>
        <taxon>Propionibacteriales</taxon>
        <taxon>Propionibacteriaceae</taxon>
        <taxon>Microlunatus</taxon>
    </lineage>
</organism>
<keyword evidence="2" id="KW-1185">Reference proteome</keyword>
<protein>
    <submittedName>
        <fullName evidence="1">Uncharacterized protein</fullName>
    </submittedName>
</protein>
<name>A0A7Y9LF73_9ACTN</name>
<dbReference type="EMBL" id="JACCBU010000001">
    <property type="protein sequence ID" value="NYE74655.1"/>
    <property type="molecule type" value="Genomic_DNA"/>
</dbReference>
<reference evidence="1 2" key="1">
    <citation type="submission" date="2020-07" db="EMBL/GenBank/DDBJ databases">
        <title>Sequencing the genomes of 1000 actinobacteria strains.</title>
        <authorList>
            <person name="Klenk H.-P."/>
        </authorList>
    </citation>
    <scope>NUCLEOTIDE SEQUENCE [LARGE SCALE GENOMIC DNA]</scope>
    <source>
        <strain evidence="1 2">DSM 22083</strain>
    </source>
</reference>
<sequence>MGVDAAGCVTVGTERYVLVAPPGSRLVADGTAVEMPGYGVFALGSVLKAGGGVHEDISDPPEHWKGCAGRAFVEVAAKNG</sequence>
<proteinExistence type="predicted"/>
<comment type="caution">
    <text evidence="1">The sequence shown here is derived from an EMBL/GenBank/DDBJ whole genome shotgun (WGS) entry which is preliminary data.</text>
</comment>
<evidence type="ECO:0000313" key="2">
    <source>
        <dbReference type="Proteomes" id="UP000569914"/>
    </source>
</evidence>
<dbReference type="Proteomes" id="UP000569914">
    <property type="component" value="Unassembled WGS sequence"/>
</dbReference>
<evidence type="ECO:0000313" key="1">
    <source>
        <dbReference type="EMBL" id="NYE74655.1"/>
    </source>
</evidence>
<gene>
    <name evidence="1" type="ORF">BKA15_005984</name>
</gene>